<reference evidence="13" key="4">
    <citation type="submission" date="2025-08" db="UniProtKB">
        <authorList>
            <consortium name="Ensembl"/>
        </authorList>
    </citation>
    <scope>IDENTIFICATION</scope>
</reference>
<dbReference type="InterPro" id="IPR003593">
    <property type="entry name" value="AAA+_ATPase"/>
</dbReference>
<evidence type="ECO:0000256" key="4">
    <source>
        <dbReference type="ARBA" id="ARBA00022692"/>
    </source>
</evidence>
<dbReference type="FunFam" id="3.40.50.300:FF:000335">
    <property type="entry name" value="ATP binding cassette subfamily A member 5"/>
    <property type="match status" value="1"/>
</dbReference>
<feature type="transmembrane region" description="Helical" evidence="11">
    <location>
        <begin position="792"/>
        <end position="813"/>
    </location>
</feature>
<keyword evidence="10 11" id="KW-0472">Membrane</keyword>
<reference evidence="13" key="5">
    <citation type="submission" date="2025-09" db="UniProtKB">
        <authorList>
            <consortium name="Ensembl"/>
        </authorList>
    </citation>
    <scope>IDENTIFICATION</scope>
</reference>
<name>A0A671ECH9_RHIFE</name>
<feature type="transmembrane region" description="Helical" evidence="11">
    <location>
        <begin position="262"/>
        <end position="284"/>
    </location>
</feature>
<proteinExistence type="inferred from homology"/>
<evidence type="ECO:0000256" key="3">
    <source>
        <dbReference type="ARBA" id="ARBA00022448"/>
    </source>
</evidence>
<dbReference type="CDD" id="cd03263">
    <property type="entry name" value="ABC_subfamily_A"/>
    <property type="match status" value="2"/>
</dbReference>
<feature type="domain" description="ABC transporter" evidence="12">
    <location>
        <begin position="416"/>
        <end position="651"/>
    </location>
</feature>
<reference evidence="14" key="3">
    <citation type="submission" date="2018-12" db="EMBL/GenBank/DDBJ databases">
        <title>G10K-VGP greater horseshoe bat female genome, primary haplotype.</title>
        <authorList>
            <person name="Teeling E."/>
            <person name="Myers G."/>
            <person name="Vernes S."/>
            <person name="Pippel M."/>
            <person name="Winkler S."/>
            <person name="Fedrigo O."/>
            <person name="Rhie A."/>
            <person name="Koren S."/>
            <person name="Phillippy A."/>
            <person name="Lewin H."/>
            <person name="Damas J."/>
            <person name="Howe K."/>
            <person name="Mountcastle J."/>
            <person name="Jarvis E.D."/>
        </authorList>
    </citation>
    <scope>NUCLEOTIDE SEQUENCE [LARGE SCALE GENOMIC DNA]</scope>
</reference>
<dbReference type="GO" id="GO:0005319">
    <property type="term" value="F:lipid transporter activity"/>
    <property type="evidence" value="ECO:0007669"/>
    <property type="project" value="TreeGrafter"/>
</dbReference>
<dbReference type="GeneID" id="117013943"/>
<keyword evidence="4 11" id="KW-0812">Transmembrane</keyword>
<dbReference type="PANTHER" id="PTHR19229:SF13">
    <property type="entry name" value="ATP-BINDING CASSETTE SUB-FAMILY A MEMBER 6"/>
    <property type="match status" value="1"/>
</dbReference>
<dbReference type="InterPro" id="IPR003439">
    <property type="entry name" value="ABC_transporter-like_ATP-bd"/>
</dbReference>
<dbReference type="SUPFAM" id="SSF52540">
    <property type="entry name" value="P-loop containing nucleoside triphosphate hydrolases"/>
    <property type="match status" value="2"/>
</dbReference>
<evidence type="ECO:0000256" key="2">
    <source>
        <dbReference type="ARBA" id="ARBA00008869"/>
    </source>
</evidence>
<organism evidence="13 14">
    <name type="scientific">Rhinolophus ferrumequinum</name>
    <name type="common">Greater horseshoe bat</name>
    <dbReference type="NCBI Taxonomy" id="59479"/>
    <lineage>
        <taxon>Eukaryota</taxon>
        <taxon>Metazoa</taxon>
        <taxon>Chordata</taxon>
        <taxon>Craniata</taxon>
        <taxon>Vertebrata</taxon>
        <taxon>Euteleostomi</taxon>
        <taxon>Mammalia</taxon>
        <taxon>Eutheria</taxon>
        <taxon>Laurasiatheria</taxon>
        <taxon>Chiroptera</taxon>
        <taxon>Yinpterochiroptera</taxon>
        <taxon>Rhinolophoidea</taxon>
        <taxon>Rhinolophidae</taxon>
        <taxon>Rhinolophinae</taxon>
        <taxon>Rhinolophus</taxon>
    </lineage>
</organism>
<dbReference type="GeneTree" id="ENSGT00940000162244"/>
<evidence type="ECO:0000256" key="5">
    <source>
        <dbReference type="ARBA" id="ARBA00022737"/>
    </source>
</evidence>
<dbReference type="GO" id="GO:0005524">
    <property type="term" value="F:ATP binding"/>
    <property type="evidence" value="ECO:0007669"/>
    <property type="project" value="UniProtKB-KW"/>
</dbReference>
<evidence type="ECO:0000256" key="6">
    <source>
        <dbReference type="ARBA" id="ARBA00022741"/>
    </source>
</evidence>
<dbReference type="InterPro" id="IPR013525">
    <property type="entry name" value="ABC2_TM"/>
</dbReference>
<dbReference type="GO" id="GO:0016887">
    <property type="term" value="F:ATP hydrolysis activity"/>
    <property type="evidence" value="ECO:0007669"/>
    <property type="project" value="InterPro"/>
</dbReference>
<dbReference type="Pfam" id="PF12698">
    <property type="entry name" value="ABC2_membrane_3"/>
    <property type="match status" value="2"/>
</dbReference>
<evidence type="ECO:0000313" key="13">
    <source>
        <dbReference type="Ensembl" id="ENSRFEP00010011001.1"/>
    </source>
</evidence>
<keyword evidence="7" id="KW-0067">ATP-binding</keyword>
<dbReference type="Ensembl" id="ENSRFET00010012048.1">
    <property type="protein sequence ID" value="ENSRFEP00010011001.1"/>
    <property type="gene ID" value="ENSRFEG00010007366.1"/>
</dbReference>
<keyword evidence="9 11" id="KW-1133">Transmembrane helix</keyword>
<feature type="transmembrane region" description="Helical" evidence="11">
    <location>
        <begin position="954"/>
        <end position="974"/>
    </location>
</feature>
<gene>
    <name evidence="13" type="primary">ABCA6</name>
</gene>
<evidence type="ECO:0000256" key="8">
    <source>
        <dbReference type="ARBA" id="ARBA00022967"/>
    </source>
</evidence>
<dbReference type="PANTHER" id="PTHR19229">
    <property type="entry name" value="ATP-BINDING CASSETTE TRANSPORTER SUBFAMILY A ABCA"/>
    <property type="match status" value="1"/>
</dbReference>
<dbReference type="InterPro" id="IPR026082">
    <property type="entry name" value="ABCA"/>
</dbReference>
<feature type="transmembrane region" description="Helical" evidence="11">
    <location>
        <begin position="223"/>
        <end position="242"/>
    </location>
</feature>
<reference evidence="13 14" key="1">
    <citation type="journal article" date="2015" name="Annu Rev Anim Biosci">
        <title>The Genome 10K Project: a way forward.</title>
        <authorList>
            <person name="Koepfli K.P."/>
            <person name="Paten B."/>
            <person name="O'Brien S.J."/>
            <person name="Koepfli K.P."/>
            <person name="Paten B."/>
            <person name="Antunes A."/>
            <person name="Belov K."/>
            <person name="Bustamante C."/>
            <person name="Castoe T.A."/>
            <person name="Clawson H."/>
            <person name="Crawford A.J."/>
            <person name="Diekhans M."/>
            <person name="Distel D."/>
            <person name="Durbin R."/>
            <person name="Earl D."/>
            <person name="Fujita M.K."/>
            <person name="Gamble T."/>
            <person name="Georges A."/>
            <person name="Gemmell N."/>
            <person name="Gilbert M.T."/>
            <person name="Graves J.M."/>
            <person name="Green R.E."/>
            <person name="Hickey G."/>
            <person name="Jarvis E.D."/>
            <person name="Johnson W."/>
            <person name="Komissarov A."/>
            <person name="Korf I."/>
            <person name="Kuhn R."/>
            <person name="Larkin D.M."/>
            <person name="Lewin H."/>
            <person name="Lopez J.V."/>
            <person name="Ma J."/>
            <person name="Marques-Bonet T."/>
            <person name="Miller W."/>
            <person name="Murphy R."/>
            <person name="Pevzner P."/>
            <person name="Shapiro B."/>
            <person name="Steiner C."/>
            <person name="Tamazian G."/>
            <person name="Venkatesh B."/>
            <person name="Wang J."/>
            <person name="Wayne R."/>
            <person name="Wiley E."/>
            <person name="Yang H."/>
            <person name="Zhang G."/>
            <person name="Haussler D."/>
            <person name="Ryder O."/>
            <person name="O'Brien S.J."/>
        </authorList>
    </citation>
    <scope>NUCLEOTIDE SEQUENCE</scope>
</reference>
<sequence>MLRKRKNVCQQTQALLCKNFLKKWRMKRESLLEWGFPILLGLYMGLFSYFNSILYPEMPPQDLGRVDKFNSSSIVVVYTPISNITEQIMNKTAFAPFLKGRKVIGAPNQQALDKMLSDHLPYAMGIIFNDTFSYKLKCLQGSTIPFSNEEHFSASCWDSEDKFVCALDKYWNEGFITLQTAVNAAIIQIMTNHSVMEELMSVTATRMKSLPYINKGILQSEMFIFYCLLYFSSFVYFASLNVTKERKKHKDLMKTMGLQDSAFWLSWSLIYSGFIFITSIIITIIIKTTQIIVMTGFLIIFTLIFLYGLSLIIHLDYNMNGVTFPDLSGESYIMIATFSILAFDAFFYLVLALYFDKILPYGNEGRYSPLFFLNSASCFQHQRTKNKIIEKEIDPEHPSDDYFEPIAPEFQGREAIRIRNVKKEYKEKSGKVEALKGLLFDIYEGQITAIVGHSGAGKSSLLNILNGLSVPTEGSVTIYSKNLSEMQDLEEIRKIIGVCPQFNVQFDILTVKENLRLFAKIKGILPQEVEPEVQRILLELDMQNIQDNLAGHLSKGQKRKLTFGIAILGDPQVLLLDEPTTGLDPFSRHQVWNLLKERKADRVTLLSTNFMDEADILADRKVIVSNGRLKCAGSSVFLKRKWGLGYHLSVYRNETCDPENITSFINHHIPDAKLRTESKEKLVYTLPVERTNKFPDLLSDLDKCSGQGVMSYDISMSTLNEVFMKVEGKSTIEQDFEQADMRRDTESLREMEPACSAVPEMRKAVSTLELWRMQVCAIAWLRFLKLKRGKKTLLALLLIFGISLFPLIVETIIDAVLVQKNDWEFKPGFYFLSPGQLPQDSLTSLLIINNTESDIEDFIQSLKHQNILLEIDDFKNRNSTDDLSYNGAVIVSGKQKDYRFSVVCHTKRLHCFPILMNIISNGLLQMFHNRTQYIRTERSALPVSYVFWTGLPEGSLFLLFISCSISPYIAMGSVSDYKKRVKAQLWISGLFPSAYWCGQALVDINLFAFIILSTYLFFYLVNIQGLYITSRIVFALVVITFGYAASLVFLTYVISFIFRKRRKNSGFWSFCFYITSTNFYDIVVTHLEAPMMILAMVLLPSFTLDGFLAFLMLESFQHQEIYENENFDLSEVDLLVCLIPYFQALLFVFVLRCMEIKCGQKIMQKDPVFRISPRSGKARPNPEEPVDEDEDVQAERIRTAAALTAANSEKPVIIASCLHKEYAGQKKRCFSKRKKKIAARNISFCVKKGEILGLLGPNGAGKSSSIRMIAGITKPTAGEVQLKGCSSILGHQGDDMVKFLGYCPQENALWPNLTVREHLEVFAAVKGLRKSDAAVAISRLVDTFKLREQLNVPVHKLTAGATRKLCFVRSMLGNSPILILDEPSTAMDPIGQQQMWQMIQAAIKNTEKGALLITHYLAEAEAICDRIAIMVNGRLRSIGSIQHLRSKLGKDYILQLKVKETSQVTLVHTEILKLFPQAAQQERYPSFLTYKLPAGDVHPLSQAFHQLEAVKHKFNLEEYSLSQFTLEKVFLELSKEQEVENFDEEVDTTMRWKLLSHSEDL</sequence>
<protein>
    <submittedName>
        <fullName evidence="13">ATP binding cassette subfamily A member 6</fullName>
    </submittedName>
</protein>
<dbReference type="RefSeq" id="XP_032947449.1">
    <property type="nucleotide sequence ID" value="XM_033091558.1"/>
</dbReference>
<dbReference type="Pfam" id="PF00005">
    <property type="entry name" value="ABC_tran"/>
    <property type="match status" value="2"/>
</dbReference>
<dbReference type="CTD" id="23460"/>
<keyword evidence="3" id="KW-0813">Transport</keyword>
<comment type="subcellular location">
    <subcellularLocation>
        <location evidence="1">Membrane</location>
        <topology evidence="1">Multi-pass membrane protein</topology>
    </subcellularLocation>
</comment>
<evidence type="ECO:0000256" key="1">
    <source>
        <dbReference type="ARBA" id="ARBA00004141"/>
    </source>
</evidence>
<feature type="transmembrane region" description="Helical" evidence="11">
    <location>
        <begin position="1032"/>
        <end position="1054"/>
    </location>
</feature>
<dbReference type="SMART" id="SM00382">
    <property type="entry name" value="AAA"/>
    <property type="match status" value="2"/>
</dbReference>
<dbReference type="GO" id="GO:0005886">
    <property type="term" value="C:plasma membrane"/>
    <property type="evidence" value="ECO:0007669"/>
    <property type="project" value="UniProtKB-ARBA"/>
</dbReference>
<evidence type="ECO:0000256" key="9">
    <source>
        <dbReference type="ARBA" id="ARBA00022989"/>
    </source>
</evidence>
<dbReference type="Gene3D" id="3.40.50.300">
    <property type="entry name" value="P-loop containing nucleotide triphosphate hydrolases"/>
    <property type="match status" value="2"/>
</dbReference>
<evidence type="ECO:0000313" key="14">
    <source>
        <dbReference type="Proteomes" id="UP000472240"/>
    </source>
</evidence>
<feature type="transmembrane region" description="Helical" evidence="11">
    <location>
        <begin position="1066"/>
        <end position="1087"/>
    </location>
</feature>
<feature type="transmembrane region" description="Helical" evidence="11">
    <location>
        <begin position="291"/>
        <end position="313"/>
    </location>
</feature>
<feature type="transmembrane region" description="Helical" evidence="11">
    <location>
        <begin position="1093"/>
        <end position="1113"/>
    </location>
</feature>
<dbReference type="InterPro" id="IPR027417">
    <property type="entry name" value="P-loop_NTPase"/>
</dbReference>
<accession>A0A671ECH9</accession>
<feature type="transmembrane region" description="Helical" evidence="11">
    <location>
        <begin position="34"/>
        <end position="55"/>
    </location>
</feature>
<feature type="domain" description="ABC transporter" evidence="12">
    <location>
        <begin position="1218"/>
        <end position="1457"/>
    </location>
</feature>
<dbReference type="GO" id="GO:0140359">
    <property type="term" value="F:ABC-type transporter activity"/>
    <property type="evidence" value="ECO:0007669"/>
    <property type="project" value="InterPro"/>
</dbReference>
<evidence type="ECO:0000256" key="7">
    <source>
        <dbReference type="ARBA" id="ARBA00022840"/>
    </source>
</evidence>
<dbReference type="InterPro" id="IPR017871">
    <property type="entry name" value="ABC_transporter-like_CS"/>
</dbReference>
<keyword evidence="8" id="KW-1278">Translocase</keyword>
<keyword evidence="14" id="KW-1185">Reference proteome</keyword>
<dbReference type="FunFam" id="3.40.50.300:FF:000436">
    <property type="entry name" value="ATP binding cassette subfamily A member 9"/>
    <property type="match status" value="1"/>
</dbReference>
<evidence type="ECO:0000256" key="11">
    <source>
        <dbReference type="SAM" id="Phobius"/>
    </source>
</evidence>
<evidence type="ECO:0000259" key="12">
    <source>
        <dbReference type="PROSITE" id="PS50893"/>
    </source>
</evidence>
<feature type="transmembrane region" description="Helical" evidence="11">
    <location>
        <begin position="1134"/>
        <end position="1151"/>
    </location>
</feature>
<comment type="similarity">
    <text evidence="2">Belongs to the ABC transporter superfamily. ABCA family.</text>
</comment>
<evidence type="ECO:0000256" key="10">
    <source>
        <dbReference type="ARBA" id="ARBA00023136"/>
    </source>
</evidence>
<feature type="transmembrane region" description="Helical" evidence="11">
    <location>
        <begin position="995"/>
        <end position="1020"/>
    </location>
</feature>
<dbReference type="InterPro" id="IPR056264">
    <property type="entry name" value="R2_ABCA1-4-like"/>
</dbReference>
<feature type="transmembrane region" description="Helical" evidence="11">
    <location>
        <begin position="333"/>
        <end position="355"/>
    </location>
</feature>
<keyword evidence="6" id="KW-0547">Nucleotide-binding</keyword>
<dbReference type="PROSITE" id="PS50893">
    <property type="entry name" value="ABC_TRANSPORTER_2"/>
    <property type="match status" value="2"/>
</dbReference>
<keyword evidence="5" id="KW-0677">Repeat</keyword>
<reference evidence="13 14" key="2">
    <citation type="journal article" date="2018" name="Annu Rev Anim Biosci">
        <title>Bat Biology, Genomes, and the Bat1K Project: To Generate Chromosome-Level Genomes for All Living Bat Species.</title>
        <authorList>
            <person name="Teeling E.C."/>
            <person name="Vernes S.C."/>
            <person name="Davalos L.M."/>
            <person name="Ray D.A."/>
            <person name="Gilbert M.T.P."/>
            <person name="Myers E."/>
        </authorList>
    </citation>
    <scope>NUCLEOTIDE SEQUENCE</scope>
</reference>
<dbReference type="PROSITE" id="PS00211">
    <property type="entry name" value="ABC_TRANSPORTER_1"/>
    <property type="match status" value="1"/>
</dbReference>
<dbReference type="Proteomes" id="UP000472240">
    <property type="component" value="Chromosome 21"/>
</dbReference>
<dbReference type="Pfam" id="PF23321">
    <property type="entry name" value="R1_ABCA1"/>
    <property type="match status" value="1"/>
</dbReference>